<dbReference type="InterPro" id="IPR036420">
    <property type="entry name" value="BRCT_dom_sf"/>
</dbReference>
<evidence type="ECO:0000256" key="9">
    <source>
        <dbReference type="ARBA" id="ARBA00023027"/>
    </source>
</evidence>
<dbReference type="InterPro" id="IPR012340">
    <property type="entry name" value="NA-bd_OB-fold"/>
</dbReference>
<feature type="binding site" evidence="13">
    <location>
        <position position="297"/>
    </location>
    <ligand>
        <name>NAD(+)</name>
        <dbReference type="ChEBI" id="CHEBI:57540"/>
    </ligand>
</feature>
<dbReference type="PROSITE" id="PS01055">
    <property type="entry name" value="DNA_LIGASE_N1"/>
    <property type="match status" value="1"/>
</dbReference>
<evidence type="ECO:0000256" key="14">
    <source>
        <dbReference type="RuleBase" id="RU000618"/>
    </source>
</evidence>
<dbReference type="InterPro" id="IPR010994">
    <property type="entry name" value="RuvA_2-like"/>
</dbReference>
<dbReference type="PANTHER" id="PTHR23389">
    <property type="entry name" value="CHROMOSOME TRANSMISSION FIDELITY FACTOR 18"/>
    <property type="match status" value="1"/>
</dbReference>
<dbReference type="Pfam" id="PF03120">
    <property type="entry name" value="OB_DNA_ligase"/>
    <property type="match status" value="1"/>
</dbReference>
<organism evidence="17 18">
    <name type="scientific">Streptomyces venezuelae</name>
    <dbReference type="NCBI Taxonomy" id="54571"/>
    <lineage>
        <taxon>Bacteria</taxon>
        <taxon>Bacillati</taxon>
        <taxon>Actinomycetota</taxon>
        <taxon>Actinomycetes</taxon>
        <taxon>Kitasatosporales</taxon>
        <taxon>Streptomycetaceae</taxon>
        <taxon>Streptomyces</taxon>
    </lineage>
</organism>
<evidence type="ECO:0000256" key="10">
    <source>
        <dbReference type="ARBA" id="ARBA00023204"/>
    </source>
</evidence>
<keyword evidence="7 13" id="KW-0862">Zinc</keyword>
<dbReference type="Pfam" id="PF12826">
    <property type="entry name" value="HHH_2"/>
    <property type="match status" value="1"/>
</dbReference>
<dbReference type="SUPFAM" id="SSF52113">
    <property type="entry name" value="BRCT domain"/>
    <property type="match status" value="1"/>
</dbReference>
<dbReference type="NCBIfam" id="NF005932">
    <property type="entry name" value="PRK07956.1"/>
    <property type="match status" value="1"/>
</dbReference>
<dbReference type="InterPro" id="IPR041663">
    <property type="entry name" value="DisA/LigA_HHH"/>
</dbReference>
<comment type="catalytic activity">
    <reaction evidence="11 13 14">
        <text>NAD(+) + (deoxyribonucleotide)n-3'-hydroxyl + 5'-phospho-(deoxyribonucleotide)m = (deoxyribonucleotide)n+m + AMP + beta-nicotinamide D-nucleotide.</text>
        <dbReference type="EC" id="6.5.1.2"/>
    </reaction>
</comment>
<dbReference type="InterPro" id="IPR001357">
    <property type="entry name" value="BRCT_dom"/>
</dbReference>
<reference evidence="17 18" key="1">
    <citation type="submission" date="2018-05" db="EMBL/GenBank/DDBJ databases">
        <title>Streptomyces venezuelae.</title>
        <authorList>
            <person name="Kim W."/>
            <person name="Lee N."/>
            <person name="Cho B.-K."/>
        </authorList>
    </citation>
    <scope>NUCLEOTIDE SEQUENCE [LARGE SCALE GENOMIC DNA]</scope>
    <source>
        <strain evidence="17 18">ATCC 14584</strain>
    </source>
</reference>
<evidence type="ECO:0000256" key="13">
    <source>
        <dbReference type="HAMAP-Rule" id="MF_01588"/>
    </source>
</evidence>
<keyword evidence="5 13" id="KW-0479">Metal-binding</keyword>
<evidence type="ECO:0000256" key="7">
    <source>
        <dbReference type="ARBA" id="ARBA00022833"/>
    </source>
</evidence>
<dbReference type="CDD" id="cd00114">
    <property type="entry name" value="LIGANc"/>
    <property type="match status" value="1"/>
</dbReference>
<dbReference type="Gene3D" id="2.40.50.140">
    <property type="entry name" value="Nucleic acid-binding proteins"/>
    <property type="match status" value="1"/>
</dbReference>
<dbReference type="SMART" id="SM00292">
    <property type="entry name" value="BRCT"/>
    <property type="match status" value="1"/>
</dbReference>
<keyword evidence="6 13" id="KW-0227">DNA damage</keyword>
<comment type="cofactor">
    <cofactor evidence="13">
        <name>Mg(2+)</name>
        <dbReference type="ChEBI" id="CHEBI:18420"/>
    </cofactor>
    <cofactor evidence="13">
        <name>Mn(2+)</name>
        <dbReference type="ChEBI" id="CHEBI:29035"/>
    </cofactor>
</comment>
<evidence type="ECO:0000256" key="11">
    <source>
        <dbReference type="ARBA" id="ARBA00034005"/>
    </source>
</evidence>
<dbReference type="PANTHER" id="PTHR23389:SF9">
    <property type="entry name" value="DNA LIGASE"/>
    <property type="match status" value="1"/>
</dbReference>
<sequence>MAVEQQGSVPAEAQDQHAQLAEQIEEHRFRYYVKDQPVVSDAEFDKLLRSLEALEEEHPELRTPDSPTQKVSGSYETEFTAVEHRERMLSLDNAFDDAELAAWADRVAKEAGTPDFHLLCELKVDGLAVNLTYEDGKLTRAATRGDGRTGEDITPNVRTIADIPQRLAGDRVPALVEIRGEVFFPMEKFEELNARLVEAGDKPFANPRNAAAGSLRQKDPRVTATRPLHMVVHGIGAREGLDIDCLSHAYELLHEWGLPTAKHNKVVEGLEGVRDFITYFGENRHSVEHEIDGVVVKLDEIPLQGRLGSTSRAPRWAIAWKYAPEEVNTKLINIRVGVGRTGRVTPYAQVEPVTVAGSEVEFATLHNQDVVKKKGVFIGDTVVIRKAGDVIPEILGPVVDLRDGTEREFVMPAECPECGTALRPMKEGDIDLRCPNAQSCPAQLRERLFYLAGRKSLDIENFGYVAAAALTRPLEPAEPPILDEGDIFDLKVEELLPIKSYVLDQDSGLPKRDPKTGEEKVVTFFANQKGEAKKNTLAMLENIAAAKERPLARVLTGLSIRHVGPVAAEALAREFRSIDRIDQATEEELAAVEGVGSTIAASLKQWFAEDWHREILRKWREAGVRMEEESSGEDEGPRPLAGLTVVVTGTLEHHTRDGAKEALQSRGAKVTGSVSKKTSFVVVGDNPGSKYDKAMQVKVPVLNEEGFSVLLEQGPDAAREVALPTEE</sequence>
<feature type="binding site" evidence="13">
    <location>
        <position position="415"/>
    </location>
    <ligand>
        <name>Zn(2+)</name>
        <dbReference type="ChEBI" id="CHEBI:29105"/>
    </ligand>
</feature>
<dbReference type="InterPro" id="IPR004149">
    <property type="entry name" value="Znf_DNAligase_C4"/>
</dbReference>
<evidence type="ECO:0000256" key="4">
    <source>
        <dbReference type="ARBA" id="ARBA00022705"/>
    </source>
</evidence>
<dbReference type="Pfam" id="PF03119">
    <property type="entry name" value="DNA_ligase_ZBD"/>
    <property type="match status" value="1"/>
</dbReference>
<evidence type="ECO:0000256" key="1">
    <source>
        <dbReference type="ARBA" id="ARBA00012722"/>
    </source>
</evidence>
<feature type="binding site" evidence="13">
    <location>
        <position position="440"/>
    </location>
    <ligand>
        <name>Zn(2+)</name>
        <dbReference type="ChEBI" id="CHEBI:29105"/>
    </ligand>
</feature>
<evidence type="ECO:0000259" key="16">
    <source>
        <dbReference type="PROSITE" id="PS50172"/>
    </source>
</evidence>
<dbReference type="Gene3D" id="6.20.10.30">
    <property type="match status" value="1"/>
</dbReference>
<protein>
    <recommendedName>
        <fullName evidence="2 13">DNA ligase</fullName>
        <ecNumber evidence="1 13">6.5.1.2</ecNumber>
    </recommendedName>
    <alternativeName>
        <fullName evidence="13">Polydeoxyribonucleotide synthase [NAD(+)]</fullName>
    </alternativeName>
</protein>
<feature type="binding site" evidence="13">
    <location>
        <position position="121"/>
    </location>
    <ligand>
        <name>NAD(+)</name>
        <dbReference type="ChEBI" id="CHEBI:57540"/>
    </ligand>
</feature>
<dbReference type="SUPFAM" id="SSF47781">
    <property type="entry name" value="RuvA domain 2-like"/>
    <property type="match status" value="1"/>
</dbReference>
<feature type="binding site" evidence="13">
    <location>
        <position position="181"/>
    </location>
    <ligand>
        <name>NAD(+)</name>
        <dbReference type="ChEBI" id="CHEBI:57540"/>
    </ligand>
</feature>
<dbReference type="RefSeq" id="WP_150216053.1">
    <property type="nucleotide sequence ID" value="NZ_CP029192.1"/>
</dbReference>
<dbReference type="PIRSF" id="PIRSF001604">
    <property type="entry name" value="LigA"/>
    <property type="match status" value="1"/>
</dbReference>
<dbReference type="InterPro" id="IPR018239">
    <property type="entry name" value="DNA_ligase_AS"/>
</dbReference>
<dbReference type="Gene3D" id="1.10.150.20">
    <property type="entry name" value="5' to 3' exonuclease, C-terminal subdomain"/>
    <property type="match status" value="2"/>
</dbReference>
<dbReference type="Proteomes" id="UP000322927">
    <property type="component" value="Chromosome"/>
</dbReference>
<evidence type="ECO:0000256" key="8">
    <source>
        <dbReference type="ARBA" id="ARBA00022842"/>
    </source>
</evidence>
<dbReference type="Gene3D" id="3.40.50.10190">
    <property type="entry name" value="BRCT domain"/>
    <property type="match status" value="1"/>
</dbReference>
<keyword evidence="4 13" id="KW-0235">DNA replication</keyword>
<dbReference type="InterPro" id="IPR013840">
    <property type="entry name" value="DNAligase_N"/>
</dbReference>
<dbReference type="GO" id="GO:0005829">
    <property type="term" value="C:cytosol"/>
    <property type="evidence" value="ECO:0007669"/>
    <property type="project" value="TreeGrafter"/>
</dbReference>
<evidence type="ECO:0000256" key="15">
    <source>
        <dbReference type="SAM" id="MobiDB-lite"/>
    </source>
</evidence>
<dbReference type="PROSITE" id="PS50172">
    <property type="entry name" value="BRCT"/>
    <property type="match status" value="1"/>
</dbReference>
<dbReference type="Gene3D" id="3.30.470.30">
    <property type="entry name" value="DNA ligase/mRNA capping enzyme"/>
    <property type="match status" value="1"/>
</dbReference>
<comment type="function">
    <text evidence="13">DNA ligase that catalyzes the formation of phosphodiester linkages between 5'-phosphoryl and 3'-hydroxyl groups in double-stranded DNA using NAD as a coenzyme and as the energy source for the reaction. It is essential for DNA replication and repair of damaged DNA.</text>
</comment>
<dbReference type="NCBIfam" id="TIGR00575">
    <property type="entry name" value="dnlj"/>
    <property type="match status" value="1"/>
</dbReference>
<dbReference type="HAMAP" id="MF_01588">
    <property type="entry name" value="DNA_ligase_A"/>
    <property type="match status" value="1"/>
</dbReference>
<dbReference type="Pfam" id="PF00533">
    <property type="entry name" value="BRCT"/>
    <property type="match status" value="1"/>
</dbReference>
<feature type="binding site" evidence="13">
    <location>
        <position position="321"/>
    </location>
    <ligand>
        <name>NAD(+)</name>
        <dbReference type="ChEBI" id="CHEBI:57540"/>
    </ligand>
</feature>
<proteinExistence type="inferred from homology"/>
<keyword evidence="13" id="KW-0464">Manganese</keyword>
<accession>A0A5P2BUS8</accession>
<dbReference type="FunFam" id="2.40.50.140:FF:000012">
    <property type="entry name" value="DNA ligase"/>
    <property type="match status" value="1"/>
</dbReference>
<dbReference type="Gene3D" id="1.10.287.610">
    <property type="entry name" value="Helix hairpin bin"/>
    <property type="match status" value="1"/>
</dbReference>
<dbReference type="InterPro" id="IPR013839">
    <property type="entry name" value="DNAligase_adenylation"/>
</dbReference>
<feature type="active site" description="N6-AMP-lysine intermediate" evidence="13">
    <location>
        <position position="123"/>
    </location>
</feature>
<dbReference type="GO" id="GO:0006281">
    <property type="term" value="P:DNA repair"/>
    <property type="evidence" value="ECO:0007669"/>
    <property type="project" value="UniProtKB-KW"/>
</dbReference>
<dbReference type="SMART" id="SM00532">
    <property type="entry name" value="LIGANc"/>
    <property type="match status" value="1"/>
</dbReference>
<dbReference type="FunFam" id="1.10.287.610:FF:000002">
    <property type="entry name" value="DNA ligase"/>
    <property type="match status" value="1"/>
</dbReference>
<feature type="domain" description="BRCT" evidence="16">
    <location>
        <begin position="635"/>
        <end position="705"/>
    </location>
</feature>
<dbReference type="EMBL" id="CP029192">
    <property type="protein sequence ID" value="QES33947.1"/>
    <property type="molecule type" value="Genomic_DNA"/>
</dbReference>
<gene>
    <name evidence="13" type="primary">ligA</name>
    <name evidence="17" type="ORF">DEJ48_11560</name>
</gene>
<keyword evidence="9 13" id="KW-0520">NAD</keyword>
<dbReference type="Pfam" id="PF01653">
    <property type="entry name" value="DNA_ligase_aden"/>
    <property type="match status" value="1"/>
</dbReference>
<feature type="binding site" evidence="13">
    <location>
        <begin position="41"/>
        <end position="45"/>
    </location>
    <ligand>
        <name>NAD(+)</name>
        <dbReference type="ChEBI" id="CHEBI:57540"/>
    </ligand>
</feature>
<evidence type="ECO:0000256" key="3">
    <source>
        <dbReference type="ARBA" id="ARBA00022598"/>
    </source>
</evidence>
<dbReference type="InterPro" id="IPR001679">
    <property type="entry name" value="DNA_ligase"/>
</dbReference>
<dbReference type="EC" id="6.5.1.2" evidence="1 13"/>
<evidence type="ECO:0000256" key="6">
    <source>
        <dbReference type="ARBA" id="ARBA00022763"/>
    </source>
</evidence>
<feature type="binding site" evidence="13">
    <location>
        <begin position="90"/>
        <end position="91"/>
    </location>
    <ligand>
        <name>NAD(+)</name>
        <dbReference type="ChEBI" id="CHEBI:57540"/>
    </ligand>
</feature>
<dbReference type="GO" id="GO:0003911">
    <property type="term" value="F:DNA ligase (NAD+) activity"/>
    <property type="evidence" value="ECO:0007669"/>
    <property type="project" value="UniProtKB-UniRule"/>
</dbReference>
<feature type="binding site" evidence="13">
    <location>
        <position position="434"/>
    </location>
    <ligand>
        <name>Zn(2+)</name>
        <dbReference type="ChEBI" id="CHEBI:29105"/>
    </ligand>
</feature>
<dbReference type="PROSITE" id="PS01056">
    <property type="entry name" value="DNA_LIGASE_N2"/>
    <property type="match status" value="1"/>
</dbReference>
<keyword evidence="8 13" id="KW-0460">Magnesium</keyword>
<dbReference type="OrthoDB" id="9759736at2"/>
<dbReference type="AlphaFoldDB" id="A0A5P2BUS8"/>
<dbReference type="InterPro" id="IPR033136">
    <property type="entry name" value="DNA_ligase_CS"/>
</dbReference>
<evidence type="ECO:0000256" key="12">
    <source>
        <dbReference type="ARBA" id="ARBA00060881"/>
    </source>
</evidence>
<evidence type="ECO:0000256" key="5">
    <source>
        <dbReference type="ARBA" id="ARBA00022723"/>
    </source>
</evidence>
<dbReference type="CDD" id="cd17748">
    <property type="entry name" value="BRCT_DNA_ligase_like"/>
    <property type="match status" value="1"/>
</dbReference>
<keyword evidence="10 13" id="KW-0234">DNA repair</keyword>
<feature type="binding site" evidence="13">
    <location>
        <position position="418"/>
    </location>
    <ligand>
        <name>Zn(2+)</name>
        <dbReference type="ChEBI" id="CHEBI:29105"/>
    </ligand>
</feature>
<comment type="similarity">
    <text evidence="12 13">Belongs to the NAD-dependent DNA ligase family. LigA subfamily.</text>
</comment>
<feature type="binding site" evidence="13">
    <location>
        <position position="144"/>
    </location>
    <ligand>
        <name>NAD(+)</name>
        <dbReference type="ChEBI" id="CHEBI:57540"/>
    </ligand>
</feature>
<keyword evidence="3 13" id="KW-0436">Ligase</keyword>
<evidence type="ECO:0000256" key="2">
    <source>
        <dbReference type="ARBA" id="ARBA00013308"/>
    </source>
</evidence>
<dbReference type="FunFam" id="3.30.470.30:FF:000001">
    <property type="entry name" value="DNA ligase"/>
    <property type="match status" value="1"/>
</dbReference>
<feature type="region of interest" description="Disordered" evidence="15">
    <location>
        <begin position="1"/>
        <end position="20"/>
    </location>
</feature>
<evidence type="ECO:0000313" key="18">
    <source>
        <dbReference type="Proteomes" id="UP000322927"/>
    </source>
</evidence>
<dbReference type="FunFam" id="1.10.150.20:FF:000006">
    <property type="entry name" value="DNA ligase"/>
    <property type="match status" value="1"/>
</dbReference>
<evidence type="ECO:0000313" key="17">
    <source>
        <dbReference type="EMBL" id="QES33947.1"/>
    </source>
</evidence>
<dbReference type="FunFam" id="3.40.50.10190:FF:000054">
    <property type="entry name" value="DNA ligase"/>
    <property type="match status" value="1"/>
</dbReference>
<dbReference type="SUPFAM" id="SSF50249">
    <property type="entry name" value="Nucleic acid-binding proteins"/>
    <property type="match status" value="1"/>
</dbReference>
<dbReference type="GO" id="GO:0006260">
    <property type="term" value="P:DNA replication"/>
    <property type="evidence" value="ECO:0007669"/>
    <property type="project" value="UniProtKB-KW"/>
</dbReference>
<name>A0A5P2BUS8_STRVZ</name>
<dbReference type="InterPro" id="IPR004150">
    <property type="entry name" value="NAD_DNA_ligase_OB"/>
</dbReference>
<dbReference type="GO" id="GO:0046872">
    <property type="term" value="F:metal ion binding"/>
    <property type="evidence" value="ECO:0007669"/>
    <property type="project" value="UniProtKB-KW"/>
</dbReference>
<dbReference type="SUPFAM" id="SSF56091">
    <property type="entry name" value="DNA ligase/mRNA capping enzyme, catalytic domain"/>
    <property type="match status" value="1"/>
</dbReference>